<comment type="caution">
    <text evidence="2">The sequence shown here is derived from an EMBL/GenBank/DDBJ whole genome shotgun (WGS) entry which is preliminary data.</text>
</comment>
<accession>S0FMT7</accession>
<dbReference type="EMBL" id="AORV01000065">
    <property type="protein sequence ID" value="EMS69808.1"/>
    <property type="molecule type" value="Genomic_DNA"/>
</dbReference>
<proteinExistence type="predicted"/>
<name>S0FMT7_RUMCE</name>
<gene>
    <name evidence="2" type="ORF">CTER_4734</name>
</gene>
<protein>
    <recommendedName>
        <fullName evidence="1">DUF6259 domain-containing protein</fullName>
    </recommendedName>
</protein>
<dbReference type="InterPro" id="IPR046226">
    <property type="entry name" value="DUF6259"/>
</dbReference>
<dbReference type="Pfam" id="PF19773">
    <property type="entry name" value="DUF6259"/>
    <property type="match status" value="1"/>
</dbReference>
<reference evidence="2 3" key="1">
    <citation type="journal article" date="2013" name="Genome Announc.">
        <title>Draft Genome Sequence of the Cellulolytic, Mesophilic, Anaerobic Bacterium Clostridium termitidis Strain CT1112 (DSM 5398).</title>
        <authorList>
            <person name="Lal S."/>
            <person name="Ramachandran U."/>
            <person name="Zhang X."/>
            <person name="Munir R."/>
            <person name="Sparling R."/>
            <person name="Levin D.B."/>
        </authorList>
    </citation>
    <scope>NUCLEOTIDE SEQUENCE [LARGE SCALE GENOMIC DNA]</scope>
    <source>
        <strain evidence="2 3">CT1112</strain>
    </source>
</reference>
<dbReference type="eggNOG" id="COG0366">
    <property type="taxonomic scope" value="Bacteria"/>
</dbReference>
<evidence type="ECO:0000313" key="3">
    <source>
        <dbReference type="Proteomes" id="UP000014155"/>
    </source>
</evidence>
<dbReference type="STRING" id="1195236.CTER_4734"/>
<dbReference type="AlphaFoldDB" id="S0FMT7"/>
<evidence type="ECO:0000313" key="2">
    <source>
        <dbReference type="EMBL" id="EMS69808.1"/>
    </source>
</evidence>
<dbReference type="Proteomes" id="UP000014155">
    <property type="component" value="Unassembled WGS sequence"/>
</dbReference>
<organism evidence="2 3">
    <name type="scientific">Ruminiclostridium cellobioparum subsp. termitidis CT1112</name>
    <dbReference type="NCBI Taxonomy" id="1195236"/>
    <lineage>
        <taxon>Bacteria</taxon>
        <taxon>Bacillati</taxon>
        <taxon>Bacillota</taxon>
        <taxon>Clostridia</taxon>
        <taxon>Eubacteriales</taxon>
        <taxon>Oscillospiraceae</taxon>
        <taxon>Ruminiclostridium</taxon>
    </lineage>
</organism>
<dbReference type="PATRIC" id="fig|1195236.3.peg.4919"/>
<keyword evidence="3" id="KW-1185">Reference proteome</keyword>
<feature type="domain" description="DUF6259" evidence="1">
    <location>
        <begin position="244"/>
        <end position="468"/>
    </location>
</feature>
<dbReference type="RefSeq" id="WP_004630203.1">
    <property type="nucleotide sequence ID" value="NZ_AORV01000065.1"/>
</dbReference>
<evidence type="ECO:0000259" key="1">
    <source>
        <dbReference type="Pfam" id="PF19773"/>
    </source>
</evidence>
<sequence length="662" mass="76828">MYQYETLEAGKLQLQISGDGSRIIWSARELPLENREQADFWRCHMDDGYYRSMTIRSSKQKGTAEKFKDEIIISYPQLTGDDGRVFDVKLKIHIKAAVHTYESLEMWAEAENQSGARLNELQLPFVELSSIASLEREKDIYYKMNGLGEKIINPWETLKKSHSEYMAADYNEIWNVVQYPCDAAMCWSGVESGGHFLYVGRHDNQFRSATLAAGLNPRGSGKRMILSISNYMLVQPGERLESAHSVISLNEGDWRTGSDIYGNWARGNWYSVPEKPEWVQDMPGWQRIILRHQYGEVFFRYGDLPRIYEEGMKYGLNTLLVFGWWKGRFDNGYPRYEADPELGGEQGLKDAIAQVRQMGGHVALYTNGVLIDITTDYYQETGREICRKDIDLNEYREHYQFSNDGMLLRSYGYKSFVSACQATEQWQEKLLENGRTKLSFGPDSIFYDQMGGHLPKICFDETHKHGKRGDTEAKWRIENMDAIVRLCGPEVAYGTEQCVDAFAPHVHYHHGCQYGNFYGETAFPDMFLRTFPEPIMSDRFLHDDREDFKRILNYSFAYGFRFDVSIYRGRKSIISDLPDYAAYVKKLLELKKMYRDFFYRGRFVCRHTPVLPEKVRMTQYENADRQILLVLWNDSDIPAEFTVCGQTVKLASQAVTCLPWKG</sequence>